<proteinExistence type="predicted"/>
<protein>
    <submittedName>
        <fullName evidence="2">Uncharacterized protein</fullName>
    </submittedName>
</protein>
<keyword evidence="3" id="KW-1185">Reference proteome</keyword>
<dbReference type="Proteomes" id="UP000319478">
    <property type="component" value="Unassembled WGS sequence"/>
</dbReference>
<dbReference type="EMBL" id="BJNN01000160">
    <property type="protein sequence ID" value="GEC65058.1"/>
    <property type="molecule type" value="Genomic_DNA"/>
</dbReference>
<evidence type="ECO:0000313" key="3">
    <source>
        <dbReference type="Proteomes" id="UP000319478"/>
    </source>
</evidence>
<organism evidence="2 3">
    <name type="scientific">Novacetimonas hansenii</name>
    <name type="common">Komagataeibacter hansenii</name>
    <dbReference type="NCBI Taxonomy" id="436"/>
    <lineage>
        <taxon>Bacteria</taxon>
        <taxon>Pseudomonadati</taxon>
        <taxon>Pseudomonadota</taxon>
        <taxon>Alphaproteobacteria</taxon>
        <taxon>Acetobacterales</taxon>
        <taxon>Acetobacteraceae</taxon>
        <taxon>Novacetimonas</taxon>
    </lineage>
</organism>
<evidence type="ECO:0000313" key="2">
    <source>
        <dbReference type="EMBL" id="GEC65058.1"/>
    </source>
</evidence>
<sequence>MAKNSMTGGQETLPHPLNPSRKLAQHSDSDGYTETNPHPLFRQKRSAMGGKRNVCFRTKDAESRQLIPQFQRRP</sequence>
<evidence type="ECO:0000256" key="1">
    <source>
        <dbReference type="SAM" id="MobiDB-lite"/>
    </source>
</evidence>
<reference evidence="2 3" key="1">
    <citation type="submission" date="2019-06" db="EMBL/GenBank/DDBJ databases">
        <title>Whole genome shotgun sequence of Komagataeibacter hansenii NBRC 14820.</title>
        <authorList>
            <person name="Hosoyama A."/>
            <person name="Uohara A."/>
            <person name="Ohji S."/>
            <person name="Ichikawa N."/>
        </authorList>
    </citation>
    <scope>NUCLEOTIDE SEQUENCE [LARGE SCALE GENOMIC DNA]</scope>
    <source>
        <strain evidence="2 3">NBRC 14820</strain>
    </source>
</reference>
<accession>A0ABQ0SIF8</accession>
<name>A0ABQ0SIF8_NOVHA</name>
<feature type="region of interest" description="Disordered" evidence="1">
    <location>
        <begin position="1"/>
        <end position="52"/>
    </location>
</feature>
<gene>
    <name evidence="2" type="ORF">GHA01_29070</name>
</gene>
<feature type="compositionally biased region" description="Polar residues" evidence="1">
    <location>
        <begin position="1"/>
        <end position="10"/>
    </location>
</feature>
<comment type="caution">
    <text evidence="2">The sequence shown here is derived from an EMBL/GenBank/DDBJ whole genome shotgun (WGS) entry which is preliminary data.</text>
</comment>